<feature type="transmembrane region" description="Helical" evidence="7">
    <location>
        <begin position="90"/>
        <end position="108"/>
    </location>
</feature>
<keyword evidence="5 7" id="KW-1133">Transmembrane helix</keyword>
<comment type="subcellular location">
    <subcellularLocation>
        <location evidence="1">Cell membrane</location>
        <topology evidence="1">Multi-pass membrane protein</topology>
    </subcellularLocation>
</comment>
<reference evidence="9 10" key="1">
    <citation type="submission" date="2020-08" db="EMBL/GenBank/DDBJ databases">
        <title>Complete genome sequence of Raphidiopsis curvispora isolated from drinking water reservoir in South Korea.</title>
        <authorList>
            <person name="Jeong J."/>
        </authorList>
    </citation>
    <scope>NUCLEOTIDE SEQUENCE [LARGE SCALE GENOMIC DNA]</scope>
    <source>
        <strain evidence="9 10">GIHE-G1</strain>
    </source>
</reference>
<sequence>MSTISRKLYGFDYLRVICSLIVVLLHVQHEFSNHFHFTPIEEVLINSFIYNFGFLAVPVFLQISLFLFYLNLNLKEKYFKKRIIDITKIYVLWFLIYPIFIKLVIEHGELPSLNFLSINTFIASGGHTLIYFLSDLILLTAISGLLMKIGLLKNKYLVVSFLLISSLIVFLLPFIRIFPLALLNIDMTQHWNPLNFIPYIFSSYLLYMQLDNETNSLNKMSVAAWCVILLILCCTVVIEWRYLQGYDFWEHRLLLPIYSRLSLIISAYIVSYLAINYLSYPPPVFIQLISNCSLGIYCIHHILIDIAVWVYPQNLEFSPLPDSIIFLMIFALIAIITISLTNFTKKIKFLEKYL</sequence>
<evidence type="ECO:0000256" key="4">
    <source>
        <dbReference type="ARBA" id="ARBA00022692"/>
    </source>
</evidence>
<evidence type="ECO:0000313" key="9">
    <source>
        <dbReference type="EMBL" id="QNP28832.1"/>
    </source>
</evidence>
<feature type="transmembrane region" description="Helical" evidence="7">
    <location>
        <begin position="190"/>
        <end position="210"/>
    </location>
</feature>
<dbReference type="PANTHER" id="PTHR40074:SF2">
    <property type="entry name" value="O-ACETYLTRANSFERASE WECH"/>
    <property type="match status" value="1"/>
</dbReference>
<dbReference type="AlphaFoldDB" id="A0A7H0EYG6"/>
<organism evidence="9 10">
    <name type="scientific">Cylindrospermopsis curvispora GIHE-G1</name>
    <dbReference type="NCBI Taxonomy" id="2666332"/>
    <lineage>
        <taxon>Bacteria</taxon>
        <taxon>Bacillati</taxon>
        <taxon>Cyanobacteriota</taxon>
        <taxon>Cyanophyceae</taxon>
        <taxon>Nostocales</taxon>
        <taxon>Aphanizomenonaceae</taxon>
        <taxon>Cylindrospermopsis</taxon>
    </lineage>
</organism>
<evidence type="ECO:0000256" key="7">
    <source>
        <dbReference type="SAM" id="Phobius"/>
    </source>
</evidence>
<feature type="transmembrane region" description="Helical" evidence="7">
    <location>
        <begin position="292"/>
        <end position="311"/>
    </location>
</feature>
<accession>A0A7H0EYG6</accession>
<feature type="transmembrane region" description="Helical" evidence="7">
    <location>
        <begin position="263"/>
        <end position="280"/>
    </location>
</feature>
<gene>
    <name evidence="9" type="ORF">IAR63_13200</name>
</gene>
<feature type="transmembrane region" description="Helical" evidence="7">
    <location>
        <begin position="48"/>
        <end position="70"/>
    </location>
</feature>
<evidence type="ECO:0000259" key="8">
    <source>
        <dbReference type="Pfam" id="PF01757"/>
    </source>
</evidence>
<dbReference type="Proteomes" id="UP000516013">
    <property type="component" value="Chromosome"/>
</dbReference>
<dbReference type="EMBL" id="CP060822">
    <property type="protein sequence ID" value="QNP28832.1"/>
    <property type="molecule type" value="Genomic_DNA"/>
</dbReference>
<dbReference type="GO" id="GO:0016413">
    <property type="term" value="F:O-acetyltransferase activity"/>
    <property type="evidence" value="ECO:0007669"/>
    <property type="project" value="TreeGrafter"/>
</dbReference>
<evidence type="ECO:0000256" key="1">
    <source>
        <dbReference type="ARBA" id="ARBA00004651"/>
    </source>
</evidence>
<dbReference type="Pfam" id="PF01757">
    <property type="entry name" value="Acyl_transf_3"/>
    <property type="match status" value="1"/>
</dbReference>
<comment type="similarity">
    <text evidence="2">Belongs to the acyltransferase 3 family.</text>
</comment>
<feature type="transmembrane region" description="Helical" evidence="7">
    <location>
        <begin position="128"/>
        <end position="149"/>
    </location>
</feature>
<feature type="transmembrane region" description="Helical" evidence="7">
    <location>
        <begin position="12"/>
        <end position="28"/>
    </location>
</feature>
<evidence type="ECO:0000256" key="6">
    <source>
        <dbReference type="ARBA" id="ARBA00023136"/>
    </source>
</evidence>
<keyword evidence="9" id="KW-0808">Transferase</keyword>
<feature type="transmembrane region" description="Helical" evidence="7">
    <location>
        <begin position="156"/>
        <end position="178"/>
    </location>
</feature>
<dbReference type="PANTHER" id="PTHR40074">
    <property type="entry name" value="O-ACETYLTRANSFERASE WECH"/>
    <property type="match status" value="1"/>
</dbReference>
<feature type="transmembrane region" description="Helical" evidence="7">
    <location>
        <begin position="323"/>
        <end position="343"/>
    </location>
</feature>
<dbReference type="GO" id="GO:0009246">
    <property type="term" value="P:enterobacterial common antigen biosynthetic process"/>
    <property type="evidence" value="ECO:0007669"/>
    <property type="project" value="TreeGrafter"/>
</dbReference>
<protein>
    <submittedName>
        <fullName evidence="9">Acyltransferase</fullName>
    </submittedName>
</protein>
<dbReference type="GO" id="GO:0005886">
    <property type="term" value="C:plasma membrane"/>
    <property type="evidence" value="ECO:0007669"/>
    <property type="project" value="UniProtKB-SubCell"/>
</dbReference>
<dbReference type="KEGG" id="ccur:IAR63_13200"/>
<dbReference type="InterPro" id="IPR002656">
    <property type="entry name" value="Acyl_transf_3_dom"/>
</dbReference>
<proteinExistence type="inferred from homology"/>
<keyword evidence="10" id="KW-1185">Reference proteome</keyword>
<keyword evidence="9" id="KW-0012">Acyltransferase</keyword>
<keyword evidence="4 7" id="KW-0812">Transmembrane</keyword>
<dbReference type="RefSeq" id="WP_187705585.1">
    <property type="nucleotide sequence ID" value="NZ_CP060822.1"/>
</dbReference>
<keyword evidence="6 7" id="KW-0472">Membrane</keyword>
<feature type="transmembrane region" description="Helical" evidence="7">
    <location>
        <begin position="222"/>
        <end position="243"/>
    </location>
</feature>
<evidence type="ECO:0000256" key="5">
    <source>
        <dbReference type="ARBA" id="ARBA00022989"/>
    </source>
</evidence>
<keyword evidence="3" id="KW-1003">Cell membrane</keyword>
<evidence type="ECO:0000256" key="3">
    <source>
        <dbReference type="ARBA" id="ARBA00022475"/>
    </source>
</evidence>
<name>A0A7H0EYG6_9CYAN</name>
<evidence type="ECO:0000313" key="10">
    <source>
        <dbReference type="Proteomes" id="UP000516013"/>
    </source>
</evidence>
<feature type="domain" description="Acyltransferase 3" evidence="8">
    <location>
        <begin position="9"/>
        <end position="338"/>
    </location>
</feature>
<evidence type="ECO:0000256" key="2">
    <source>
        <dbReference type="ARBA" id="ARBA00007400"/>
    </source>
</evidence>